<protein>
    <recommendedName>
        <fullName evidence="12">Aluminum-activated malate transporter</fullName>
    </recommendedName>
</protein>
<feature type="transmembrane region" description="Helical" evidence="9">
    <location>
        <begin position="187"/>
        <end position="209"/>
    </location>
</feature>
<keyword evidence="3" id="KW-0813">Transport</keyword>
<evidence type="ECO:0000256" key="6">
    <source>
        <dbReference type="ARBA" id="ARBA00023065"/>
    </source>
</evidence>
<dbReference type="GO" id="GO:0034220">
    <property type="term" value="P:monoatomic ion transmembrane transport"/>
    <property type="evidence" value="ECO:0007669"/>
    <property type="project" value="UniProtKB-KW"/>
</dbReference>
<accession>A0A7N2QXG6</accession>
<dbReference type="Proteomes" id="UP000594261">
    <property type="component" value="Chromosome 1"/>
</dbReference>
<dbReference type="OMA" id="GFGREYF"/>
<feature type="transmembrane region" description="Helical" evidence="9">
    <location>
        <begin position="46"/>
        <end position="64"/>
    </location>
</feature>
<evidence type="ECO:0000313" key="10">
    <source>
        <dbReference type="EnsemblPlants" id="QL01p020034:mrna"/>
    </source>
</evidence>
<keyword evidence="11" id="KW-1185">Reference proteome</keyword>
<reference evidence="10" key="2">
    <citation type="submission" date="2021-01" db="UniProtKB">
        <authorList>
            <consortium name="EnsemblPlants"/>
        </authorList>
    </citation>
    <scope>IDENTIFICATION</scope>
</reference>
<evidence type="ECO:0000256" key="7">
    <source>
        <dbReference type="ARBA" id="ARBA00023136"/>
    </source>
</evidence>
<dbReference type="InterPro" id="IPR020966">
    <property type="entry name" value="ALMT"/>
</dbReference>
<reference evidence="10 11" key="1">
    <citation type="journal article" date="2016" name="G3 (Bethesda)">
        <title>First Draft Assembly and Annotation of the Genome of a California Endemic Oak Quercus lobata Nee (Fagaceae).</title>
        <authorList>
            <person name="Sork V.L."/>
            <person name="Fitz-Gibbon S.T."/>
            <person name="Puiu D."/>
            <person name="Crepeau M."/>
            <person name="Gugger P.F."/>
            <person name="Sherman R."/>
            <person name="Stevens K."/>
            <person name="Langley C.H."/>
            <person name="Pellegrini M."/>
            <person name="Salzberg S.L."/>
        </authorList>
    </citation>
    <scope>NUCLEOTIDE SEQUENCE [LARGE SCALE GENOMIC DNA]</scope>
    <source>
        <strain evidence="10 11">cv. SW786</strain>
    </source>
</reference>
<evidence type="ECO:0008006" key="12">
    <source>
        <dbReference type="Google" id="ProtNLM"/>
    </source>
</evidence>
<keyword evidence="4 9" id="KW-0812">Transmembrane</keyword>
<comment type="subcellular location">
    <subcellularLocation>
        <location evidence="1">Membrane</location>
        <topology evidence="1">Multi-pass membrane protein</topology>
    </subcellularLocation>
</comment>
<evidence type="ECO:0000256" key="4">
    <source>
        <dbReference type="ARBA" id="ARBA00022692"/>
    </source>
</evidence>
<dbReference type="AlphaFoldDB" id="A0A7N2QXG6"/>
<keyword evidence="8" id="KW-0407">Ion channel</keyword>
<feature type="transmembrane region" description="Helical" evidence="9">
    <location>
        <begin position="155"/>
        <end position="175"/>
    </location>
</feature>
<feature type="transmembrane region" description="Helical" evidence="9">
    <location>
        <begin position="102"/>
        <end position="122"/>
    </location>
</feature>
<dbReference type="Gramene" id="QL01p020034:mrna">
    <property type="protein sequence ID" value="QL01p020034:mrna"/>
    <property type="gene ID" value="QL01p020034"/>
</dbReference>
<evidence type="ECO:0000256" key="3">
    <source>
        <dbReference type="ARBA" id="ARBA00022448"/>
    </source>
</evidence>
<dbReference type="EMBL" id="LRBV02000001">
    <property type="status" value="NOT_ANNOTATED_CDS"/>
    <property type="molecule type" value="Genomic_DNA"/>
</dbReference>
<proteinExistence type="inferred from homology"/>
<dbReference type="GO" id="GO:0016020">
    <property type="term" value="C:membrane"/>
    <property type="evidence" value="ECO:0007669"/>
    <property type="project" value="UniProtKB-SubCell"/>
</dbReference>
<dbReference type="EnsemblPlants" id="QL01p020034:mrna">
    <property type="protein sequence ID" value="QL01p020034:mrna"/>
    <property type="gene ID" value="QL01p020034"/>
</dbReference>
<evidence type="ECO:0000313" key="11">
    <source>
        <dbReference type="Proteomes" id="UP000594261"/>
    </source>
</evidence>
<dbReference type="InParanoid" id="A0A7N2QXG6"/>
<dbReference type="PANTHER" id="PTHR31086">
    <property type="entry name" value="ALUMINUM-ACTIVATED MALATE TRANSPORTER 10"/>
    <property type="match status" value="1"/>
</dbReference>
<organism evidence="10 11">
    <name type="scientific">Quercus lobata</name>
    <name type="common">Valley oak</name>
    <dbReference type="NCBI Taxonomy" id="97700"/>
    <lineage>
        <taxon>Eukaryota</taxon>
        <taxon>Viridiplantae</taxon>
        <taxon>Streptophyta</taxon>
        <taxon>Embryophyta</taxon>
        <taxon>Tracheophyta</taxon>
        <taxon>Spermatophyta</taxon>
        <taxon>Magnoliopsida</taxon>
        <taxon>eudicotyledons</taxon>
        <taxon>Gunneridae</taxon>
        <taxon>Pentapetalae</taxon>
        <taxon>rosids</taxon>
        <taxon>fabids</taxon>
        <taxon>Fagales</taxon>
        <taxon>Fagaceae</taxon>
        <taxon>Quercus</taxon>
    </lineage>
</organism>
<name>A0A7N2QXG6_QUELO</name>
<keyword evidence="7 9" id="KW-0472">Membrane</keyword>
<feature type="transmembrane region" description="Helical" evidence="9">
    <location>
        <begin position="129"/>
        <end position="149"/>
    </location>
</feature>
<keyword evidence="5 9" id="KW-1133">Transmembrane helix</keyword>
<evidence type="ECO:0000256" key="9">
    <source>
        <dbReference type="SAM" id="Phobius"/>
    </source>
</evidence>
<feature type="transmembrane region" description="Helical" evidence="9">
    <location>
        <begin position="76"/>
        <end position="96"/>
    </location>
</feature>
<evidence type="ECO:0000256" key="1">
    <source>
        <dbReference type="ARBA" id="ARBA00004141"/>
    </source>
</evidence>
<dbReference type="GO" id="GO:0015743">
    <property type="term" value="P:malate transport"/>
    <property type="evidence" value="ECO:0007669"/>
    <property type="project" value="InterPro"/>
</dbReference>
<sequence length="428" mass="47877">MNIAAPSIENAGPFTRACVWHKLLANKIVEVAEKIKKLGQDDPRRIVHSLKVGLALTLVSLFYYIQPLYDRIGENLIWAVMTVVLVFEFSVGATLGKGLNRMLATFSSGALGFGVHYLATLAGEKGEPIVLGFFVVIIAATVTFVRFFPTMKTRYDYGLLIFILTFTLVSVSSYRKDKVLRMAHQRVTTIIMGSFITFVTCICICPVWIGEELQNLVANNIEKLGNFLQGFSGEYFKISEDGQPLCDKPFLQGYKSLLTSKNTEETMANLARWELWHYRFGFRHPWKQYVKIGTLTRQCAYKIDTLNNCLNSKIQTLNEFGSKIQDPSTKICSESGKALRELASTIKKMNQSTSVNAHIENLKTATENLKFMLDTYHLKDANLQDIIPSAEVALTLIAVVPCIVKIADAVHELASLAHFKTPATRVSP</sequence>
<comment type="similarity">
    <text evidence="2">Belongs to the aromatic acid exporter (TC 2.A.85) family.</text>
</comment>
<evidence type="ECO:0000256" key="8">
    <source>
        <dbReference type="ARBA" id="ARBA00023303"/>
    </source>
</evidence>
<dbReference type="Pfam" id="PF11744">
    <property type="entry name" value="ALMT"/>
    <property type="match status" value="1"/>
</dbReference>
<evidence type="ECO:0000256" key="5">
    <source>
        <dbReference type="ARBA" id="ARBA00022989"/>
    </source>
</evidence>
<keyword evidence="6" id="KW-0406">Ion transport</keyword>
<evidence type="ECO:0000256" key="2">
    <source>
        <dbReference type="ARBA" id="ARBA00007079"/>
    </source>
</evidence>